<evidence type="ECO:0000313" key="2">
    <source>
        <dbReference type="Proteomes" id="UP001140087"/>
    </source>
</evidence>
<proteinExistence type="predicted"/>
<organism evidence="1 2">
    <name type="scientific">Coemansia helicoidea</name>
    <dbReference type="NCBI Taxonomy" id="1286919"/>
    <lineage>
        <taxon>Eukaryota</taxon>
        <taxon>Fungi</taxon>
        <taxon>Fungi incertae sedis</taxon>
        <taxon>Zoopagomycota</taxon>
        <taxon>Kickxellomycotina</taxon>
        <taxon>Kickxellomycetes</taxon>
        <taxon>Kickxellales</taxon>
        <taxon>Kickxellaceae</taxon>
        <taxon>Coemansia</taxon>
    </lineage>
</organism>
<accession>A0ACC1KK39</accession>
<dbReference type="Proteomes" id="UP001140087">
    <property type="component" value="Unassembled WGS sequence"/>
</dbReference>
<dbReference type="EMBL" id="JANBUN010003454">
    <property type="protein sequence ID" value="KAJ2790715.1"/>
    <property type="molecule type" value="Genomic_DNA"/>
</dbReference>
<reference evidence="1" key="1">
    <citation type="submission" date="2022-07" db="EMBL/GenBank/DDBJ databases">
        <title>Phylogenomic reconstructions and comparative analyses of Kickxellomycotina fungi.</title>
        <authorList>
            <person name="Reynolds N.K."/>
            <person name="Stajich J.E."/>
            <person name="Barry K."/>
            <person name="Grigoriev I.V."/>
            <person name="Crous P."/>
            <person name="Smith M.E."/>
        </authorList>
    </citation>
    <scope>NUCLEOTIDE SEQUENCE</scope>
    <source>
        <strain evidence="1">BCRC 34780</strain>
    </source>
</reference>
<comment type="caution">
    <text evidence="1">The sequence shown here is derived from an EMBL/GenBank/DDBJ whole genome shotgun (WGS) entry which is preliminary data.</text>
</comment>
<keyword evidence="2" id="KW-1185">Reference proteome</keyword>
<evidence type="ECO:0000313" key="1">
    <source>
        <dbReference type="EMBL" id="KAJ2790715.1"/>
    </source>
</evidence>
<sequence length="248" mass="25081">MLLEASLVAAEPCALLAVADDGLMYSSAAAAAAAAEAASAPDTAARGHASDSAESSPGAAPPSTKAAGAATPAGKAGSKPGHRKRARATSEQVSVLESVFMVNRSPASRLREDLAARLGMAPRQVQVWFQNRRAKEKSQQRNPRGFPGHPSALLEQLAFANVSPDLYSMALTSAFMPACAEPGSVLTGPNSHLMVGNPAAMGFGVAAPQPPVGLGVPQDQQLLDGQMALAAAAAAATTHPGGLPYTNP</sequence>
<protein>
    <submittedName>
        <fullName evidence="1">Uncharacterized protein</fullName>
    </submittedName>
</protein>
<gene>
    <name evidence="1" type="ORF">H4R21_006455</name>
</gene>
<feature type="non-terminal residue" evidence="1">
    <location>
        <position position="248"/>
    </location>
</feature>
<name>A0ACC1KK39_9FUNG</name>